<feature type="compositionally biased region" description="Basic and acidic residues" evidence="1">
    <location>
        <begin position="61"/>
        <end position="71"/>
    </location>
</feature>
<proteinExistence type="predicted"/>
<dbReference type="RefSeq" id="WP_147038141.1">
    <property type="nucleotide sequence ID" value="NZ_BMCD01000003.1"/>
</dbReference>
<name>A0A511ABE5_9MICO</name>
<sequence>MQMKKLMRDLVDAVDGAGREFKRGFAGEFRKRGGKHRADADAIRGLDRRNASQTPRHRRDKPTSHAKKYDMLTDVTRGLDQLGRTGRHTAPGYDPAADLGTSIAKSIREVPGDIVDEVKGVPKKVPQQFVEELYEDAIGQDDPDKYGATAQGDMRFLAPAGESSDLQNLSNAQIEERFGLDAGALDDSQVEVRAIPGSRFVSVEIDRPGE</sequence>
<gene>
    <name evidence="2" type="ORF">MAE01_06800</name>
</gene>
<dbReference type="AlphaFoldDB" id="A0A511ABE5"/>
<accession>A0A511ABE5</accession>
<keyword evidence="3" id="KW-1185">Reference proteome</keyword>
<evidence type="ECO:0000256" key="1">
    <source>
        <dbReference type="SAM" id="MobiDB-lite"/>
    </source>
</evidence>
<evidence type="ECO:0000313" key="3">
    <source>
        <dbReference type="Proteomes" id="UP000321225"/>
    </source>
</evidence>
<protein>
    <submittedName>
        <fullName evidence="2">Uncharacterized protein</fullName>
    </submittedName>
</protein>
<organism evidence="2 3">
    <name type="scientific">Microbacterium aerolatum</name>
    <dbReference type="NCBI Taxonomy" id="153731"/>
    <lineage>
        <taxon>Bacteria</taxon>
        <taxon>Bacillati</taxon>
        <taxon>Actinomycetota</taxon>
        <taxon>Actinomycetes</taxon>
        <taxon>Micrococcales</taxon>
        <taxon>Microbacteriaceae</taxon>
        <taxon>Microbacterium</taxon>
    </lineage>
</organism>
<comment type="caution">
    <text evidence="2">The sequence shown here is derived from an EMBL/GenBank/DDBJ whole genome shotgun (WGS) entry which is preliminary data.</text>
</comment>
<evidence type="ECO:0000313" key="2">
    <source>
        <dbReference type="EMBL" id="GEK85504.1"/>
    </source>
</evidence>
<feature type="compositionally biased region" description="Basic and acidic residues" evidence="1">
    <location>
        <begin position="29"/>
        <end position="50"/>
    </location>
</feature>
<reference evidence="2 3" key="1">
    <citation type="submission" date="2019-07" db="EMBL/GenBank/DDBJ databases">
        <title>Whole genome shotgun sequence of Microbacterium aerolatum NBRC 103071.</title>
        <authorList>
            <person name="Hosoyama A."/>
            <person name="Uohara A."/>
            <person name="Ohji S."/>
            <person name="Ichikawa N."/>
        </authorList>
    </citation>
    <scope>NUCLEOTIDE SEQUENCE [LARGE SCALE GENOMIC DNA]</scope>
    <source>
        <strain evidence="2 3">NBRC 103071</strain>
    </source>
</reference>
<dbReference type="Proteomes" id="UP000321225">
    <property type="component" value="Unassembled WGS sequence"/>
</dbReference>
<dbReference type="OrthoDB" id="5054110at2"/>
<dbReference type="EMBL" id="BJUW01000002">
    <property type="protein sequence ID" value="GEK85504.1"/>
    <property type="molecule type" value="Genomic_DNA"/>
</dbReference>
<feature type="region of interest" description="Disordered" evidence="1">
    <location>
        <begin position="29"/>
        <end position="75"/>
    </location>
</feature>